<dbReference type="Proteomes" id="UP000011713">
    <property type="component" value="Unassembled WGS sequence"/>
</dbReference>
<dbReference type="HOGENOM" id="CLU_2008309_0_0_1"/>
<accession>M4B273</accession>
<reference evidence="1" key="2">
    <citation type="submission" date="2015-06" db="UniProtKB">
        <authorList>
            <consortium name="EnsemblProtists"/>
        </authorList>
    </citation>
    <scope>IDENTIFICATION</scope>
    <source>
        <strain evidence="1">Emoy2</strain>
    </source>
</reference>
<keyword evidence="2" id="KW-1185">Reference proteome</keyword>
<organism evidence="1 2">
    <name type="scientific">Hyaloperonospora arabidopsidis (strain Emoy2)</name>
    <name type="common">Downy mildew agent</name>
    <name type="synonym">Peronospora arabidopsidis</name>
    <dbReference type="NCBI Taxonomy" id="559515"/>
    <lineage>
        <taxon>Eukaryota</taxon>
        <taxon>Sar</taxon>
        <taxon>Stramenopiles</taxon>
        <taxon>Oomycota</taxon>
        <taxon>Peronosporomycetes</taxon>
        <taxon>Peronosporales</taxon>
        <taxon>Peronosporaceae</taxon>
        <taxon>Hyaloperonospora</taxon>
    </lineage>
</organism>
<dbReference type="EMBL" id="JH597777">
    <property type="status" value="NOT_ANNOTATED_CDS"/>
    <property type="molecule type" value="Genomic_DNA"/>
</dbReference>
<dbReference type="EnsemblProtists" id="HpaT800371">
    <property type="protein sequence ID" value="HpaP800371"/>
    <property type="gene ID" value="HpaG800371"/>
</dbReference>
<reference evidence="2" key="1">
    <citation type="journal article" date="2010" name="Science">
        <title>Signatures of adaptation to obligate biotrophy in the Hyaloperonospora arabidopsidis genome.</title>
        <authorList>
            <person name="Baxter L."/>
            <person name="Tripathy S."/>
            <person name="Ishaque N."/>
            <person name="Boot N."/>
            <person name="Cabral A."/>
            <person name="Kemen E."/>
            <person name="Thines M."/>
            <person name="Ah-Fong A."/>
            <person name="Anderson R."/>
            <person name="Badejoko W."/>
            <person name="Bittner-Eddy P."/>
            <person name="Boore J.L."/>
            <person name="Chibucos M.C."/>
            <person name="Coates M."/>
            <person name="Dehal P."/>
            <person name="Delehaunty K."/>
            <person name="Dong S."/>
            <person name="Downton P."/>
            <person name="Dumas B."/>
            <person name="Fabro G."/>
            <person name="Fronick C."/>
            <person name="Fuerstenberg S.I."/>
            <person name="Fulton L."/>
            <person name="Gaulin E."/>
            <person name="Govers F."/>
            <person name="Hughes L."/>
            <person name="Humphray S."/>
            <person name="Jiang R.H."/>
            <person name="Judelson H."/>
            <person name="Kamoun S."/>
            <person name="Kyung K."/>
            <person name="Meijer H."/>
            <person name="Minx P."/>
            <person name="Morris P."/>
            <person name="Nelson J."/>
            <person name="Phuntumart V."/>
            <person name="Qutob D."/>
            <person name="Rehmany A."/>
            <person name="Rougon-Cardoso A."/>
            <person name="Ryden P."/>
            <person name="Torto-Alalibo T."/>
            <person name="Studholme D."/>
            <person name="Wang Y."/>
            <person name="Win J."/>
            <person name="Wood J."/>
            <person name="Clifton S.W."/>
            <person name="Rogers J."/>
            <person name="Van den Ackerveken G."/>
            <person name="Jones J.D."/>
            <person name="McDowell J.M."/>
            <person name="Beynon J."/>
            <person name="Tyler B.M."/>
        </authorList>
    </citation>
    <scope>NUCLEOTIDE SEQUENCE [LARGE SCALE GENOMIC DNA]</scope>
    <source>
        <strain evidence="2">Emoy2</strain>
    </source>
</reference>
<evidence type="ECO:0000313" key="2">
    <source>
        <dbReference type="Proteomes" id="UP000011713"/>
    </source>
</evidence>
<name>M4B273_HYAAE</name>
<protein>
    <submittedName>
        <fullName evidence="1">Uncharacterized protein</fullName>
    </submittedName>
</protein>
<sequence>MRHFRGSTFLVSSVRIRTFIIIHAVHERSCSAGIRHSGISWIHIIGKPVLDRASRATAFPFWRMDFRFHIIINNDHSEVQHGDPFVSLLKVEQVIVEVINMLVKLAWRKRRHSIAGVSGRPDRA</sequence>
<dbReference type="VEuPathDB" id="FungiDB:HpaG800371"/>
<dbReference type="AlphaFoldDB" id="M4B273"/>
<evidence type="ECO:0000313" key="1">
    <source>
        <dbReference type="EnsemblProtists" id="HpaP800371"/>
    </source>
</evidence>
<proteinExistence type="predicted"/>
<dbReference type="InParanoid" id="M4B273"/>